<keyword evidence="2" id="KW-1185">Reference proteome</keyword>
<accession>A0A7K0DJL0</accession>
<dbReference type="OrthoDB" id="8156917at2"/>
<dbReference type="RefSeq" id="WP_153339719.1">
    <property type="nucleotide sequence ID" value="NZ_WEGI01000003.1"/>
</dbReference>
<comment type="caution">
    <text evidence="1">The sequence shown here is derived from an EMBL/GenBank/DDBJ whole genome shotgun (WGS) entry which is preliminary data.</text>
</comment>
<sequence length="338" mass="36370">MQQDDNTTAAAIFETAVAAAVRAPSVHNTQPWRWRLDGETIRLYADRDRQLAAADPSQRALLLSCGAALQHLRVALAQAGRAAEVTYFPDLGDPDHLADITTTVASPSPEDLDMAAAIRHRRSDRRRYGPRPTPSRQLRAVARAAVPYGAAARLVPPNLRDLLAEVGHAAADRHREDPAYQRELSAWSGRHGTSDGVPAANTPPVRDDLAMRFFAEPELADRPLADDAAEWLALCTPADDRLSRIRAGEAAGAVLLTATSLGLATCLQTEPLELPELRAEVRSEVLFDCAFAHALVRVGSVPTEAGPLPVTPRRAPAEVIASPATGERVRESVSAVRI</sequence>
<proteinExistence type="predicted"/>
<organism evidence="1 2">
    <name type="scientific">Nocardia aurantia</name>
    <dbReference type="NCBI Taxonomy" id="2585199"/>
    <lineage>
        <taxon>Bacteria</taxon>
        <taxon>Bacillati</taxon>
        <taxon>Actinomycetota</taxon>
        <taxon>Actinomycetes</taxon>
        <taxon>Mycobacteriales</taxon>
        <taxon>Nocardiaceae</taxon>
        <taxon>Nocardia</taxon>
    </lineage>
</organism>
<evidence type="ECO:0000313" key="1">
    <source>
        <dbReference type="EMBL" id="MQY25837.1"/>
    </source>
</evidence>
<dbReference type="PANTHER" id="PTHR23026">
    <property type="entry name" value="NADPH NITROREDUCTASE"/>
    <property type="match status" value="1"/>
</dbReference>
<dbReference type="EMBL" id="WEGI01000003">
    <property type="protein sequence ID" value="MQY25837.1"/>
    <property type="molecule type" value="Genomic_DNA"/>
</dbReference>
<dbReference type="GO" id="GO:0016491">
    <property type="term" value="F:oxidoreductase activity"/>
    <property type="evidence" value="ECO:0007669"/>
    <property type="project" value="InterPro"/>
</dbReference>
<dbReference type="Gene3D" id="3.40.109.10">
    <property type="entry name" value="NADH Oxidase"/>
    <property type="match status" value="1"/>
</dbReference>
<dbReference type="InterPro" id="IPR050627">
    <property type="entry name" value="Nitroreductase/BluB"/>
</dbReference>
<dbReference type="SUPFAM" id="SSF55469">
    <property type="entry name" value="FMN-dependent nitroreductase-like"/>
    <property type="match status" value="2"/>
</dbReference>
<name>A0A7K0DJL0_9NOCA</name>
<protein>
    <submittedName>
        <fullName evidence="1">Putative NAD(P)H nitroreductase</fullName>
    </submittedName>
</protein>
<reference evidence="1 2" key="1">
    <citation type="submission" date="2019-10" db="EMBL/GenBank/DDBJ databases">
        <title>Nocardia macrotermitis sp. nov. and Nocardia aurantia sp. nov., isolated from the gut of fungus growing-termite Macrotermes natalensis.</title>
        <authorList>
            <person name="Benndorf R."/>
            <person name="Schwitalla J."/>
            <person name="Martin K."/>
            <person name="De Beer W."/>
            <person name="Kaster A.-K."/>
            <person name="Vollmers J."/>
            <person name="Poulsen M."/>
            <person name="Beemelmanns C."/>
        </authorList>
    </citation>
    <scope>NUCLEOTIDE SEQUENCE [LARGE SCALE GENOMIC DNA]</scope>
    <source>
        <strain evidence="1 2">RB56</strain>
    </source>
</reference>
<dbReference type="Proteomes" id="UP000431401">
    <property type="component" value="Unassembled WGS sequence"/>
</dbReference>
<dbReference type="PANTHER" id="PTHR23026:SF123">
    <property type="entry name" value="NAD(P)H NITROREDUCTASE RV3131-RELATED"/>
    <property type="match status" value="1"/>
</dbReference>
<dbReference type="AlphaFoldDB" id="A0A7K0DJL0"/>
<gene>
    <name evidence="1" type="ORF">NRB56_13960</name>
</gene>
<dbReference type="InterPro" id="IPR000415">
    <property type="entry name" value="Nitroreductase-like"/>
</dbReference>
<evidence type="ECO:0000313" key="2">
    <source>
        <dbReference type="Proteomes" id="UP000431401"/>
    </source>
</evidence>
<dbReference type="NCBIfam" id="NF047509">
    <property type="entry name" value="Rv3131_FMN_oxido"/>
    <property type="match status" value="1"/>
</dbReference>